<evidence type="ECO:0008006" key="5">
    <source>
        <dbReference type="Google" id="ProtNLM"/>
    </source>
</evidence>
<feature type="compositionally biased region" description="Basic and acidic residues" evidence="2">
    <location>
        <begin position="453"/>
        <end position="465"/>
    </location>
</feature>
<feature type="coiled-coil region" evidence="1">
    <location>
        <begin position="240"/>
        <end position="286"/>
    </location>
</feature>
<protein>
    <recommendedName>
        <fullName evidence="5">Nuclear segregation protein Bfr1</fullName>
    </recommendedName>
</protein>
<dbReference type="OrthoDB" id="2195113at2759"/>
<dbReference type="PANTHER" id="PTHR31027:SF2">
    <property type="entry name" value="LEBERCILIN DOMAIN-CONTAINING PROTEIN"/>
    <property type="match status" value="1"/>
</dbReference>
<name>A0A0H1B371_9EURO</name>
<dbReference type="GO" id="GO:0008298">
    <property type="term" value="P:intracellular mRNA localization"/>
    <property type="evidence" value="ECO:0007669"/>
    <property type="project" value="TreeGrafter"/>
</dbReference>
<feature type="region of interest" description="Disordered" evidence="2">
    <location>
        <begin position="443"/>
        <end position="505"/>
    </location>
</feature>
<evidence type="ECO:0000256" key="2">
    <source>
        <dbReference type="SAM" id="MobiDB-lite"/>
    </source>
</evidence>
<evidence type="ECO:0000256" key="1">
    <source>
        <dbReference type="SAM" id="Coils"/>
    </source>
</evidence>
<dbReference type="Proteomes" id="UP000053573">
    <property type="component" value="Unassembled WGS sequence"/>
</dbReference>
<keyword evidence="1" id="KW-0175">Coiled coil</keyword>
<comment type="caution">
    <text evidence="3">The sequence shown here is derived from an EMBL/GenBank/DDBJ whole genome shotgun (WGS) entry which is preliminary data.</text>
</comment>
<evidence type="ECO:0000313" key="4">
    <source>
        <dbReference type="Proteomes" id="UP000053573"/>
    </source>
</evidence>
<evidence type="ECO:0000313" key="3">
    <source>
        <dbReference type="EMBL" id="KLJ05442.1"/>
    </source>
</evidence>
<feature type="coiled-coil region" evidence="1">
    <location>
        <begin position="23"/>
        <end position="50"/>
    </location>
</feature>
<feature type="compositionally biased region" description="Basic and acidic residues" evidence="2">
    <location>
        <begin position="12"/>
        <end position="23"/>
    </location>
</feature>
<feature type="region of interest" description="Disordered" evidence="2">
    <location>
        <begin position="1"/>
        <end position="23"/>
    </location>
</feature>
<sequence length="505" mass="56726">MSADTKAQAPADGHKTRPENPNEEAYKANLARAENELASIQKRMEEVKAKINVAKPNNQDSPTVKRAQELRAELASIRQQQQGFKTSRNSIQEKMNALDANIKSRVAEQRASRSRISFKNVDEIDKEIQRLEKQVDSGTMKLVEERKNLAEISNLRKQRKGFSGFEESQKFIDDLKSQLSELKKSLDNPEAKALSDRYSAIQQELDGMKAEQDAVFKNLNALRDERTKIHGEQQKAYTAVREIKDNYYKARRAFKEYEDELYRSRRERQKAERESYEREKKKKIADKKLEEASLPAYTDEILTAQGLIRHFDPSYDFSALGLEKDKKGQVSGYRAEVGRTVDASDLKGVKVIKKDDREENYFMGGTGGKKGKKGKKNSAASSPAPAQFNLSFGVIEDLASVKADPPMSQADVPALVAKLAEKITNWKAQQAAKTAENIKKAQEEIDRLDEEETSAKEKRATDTARKPALQNEGANGHVSAPAELKQETDAVADAAEELQKTSLEA</sequence>
<feature type="region of interest" description="Disordered" evidence="2">
    <location>
        <begin position="360"/>
        <end position="386"/>
    </location>
</feature>
<organism evidence="3 4">
    <name type="scientific">Blastomyces silverae</name>
    <dbReference type="NCBI Taxonomy" id="2060906"/>
    <lineage>
        <taxon>Eukaryota</taxon>
        <taxon>Fungi</taxon>
        <taxon>Dikarya</taxon>
        <taxon>Ascomycota</taxon>
        <taxon>Pezizomycotina</taxon>
        <taxon>Eurotiomycetes</taxon>
        <taxon>Eurotiomycetidae</taxon>
        <taxon>Onygenales</taxon>
        <taxon>Ajellomycetaceae</taxon>
        <taxon>Blastomyces</taxon>
    </lineage>
</organism>
<dbReference type="PANTHER" id="PTHR31027">
    <property type="entry name" value="NUCLEAR SEGREGATION PROTEIN BFR1"/>
    <property type="match status" value="1"/>
</dbReference>
<proteinExistence type="predicted"/>
<dbReference type="STRING" id="2060906.A0A0H1B371"/>
<accession>A0A0H1B371</accession>
<reference evidence="4" key="1">
    <citation type="journal article" date="2015" name="PLoS Genet.">
        <title>The dynamic genome and transcriptome of the human fungal pathogen Blastomyces and close relative Emmonsia.</title>
        <authorList>
            <person name="Munoz J.F."/>
            <person name="Gauthier G.M."/>
            <person name="Desjardins C.A."/>
            <person name="Gallo J.E."/>
            <person name="Holder J."/>
            <person name="Sullivan T.D."/>
            <person name="Marty A.J."/>
            <person name="Carmen J.C."/>
            <person name="Chen Z."/>
            <person name="Ding L."/>
            <person name="Gujja S."/>
            <person name="Magrini V."/>
            <person name="Misas E."/>
            <person name="Mitreva M."/>
            <person name="Priest M."/>
            <person name="Saif S."/>
            <person name="Whiston E.A."/>
            <person name="Young S."/>
            <person name="Zeng Q."/>
            <person name="Goldman W.E."/>
            <person name="Mardis E.R."/>
            <person name="Taylor J.W."/>
            <person name="McEwen J.G."/>
            <person name="Clay O.K."/>
            <person name="Klein B.S."/>
            <person name="Cuomo C.A."/>
        </authorList>
    </citation>
    <scope>NUCLEOTIDE SEQUENCE [LARGE SCALE GENOMIC DNA]</scope>
    <source>
        <strain evidence="4">UAMH 139</strain>
    </source>
</reference>
<dbReference type="InterPro" id="IPR039604">
    <property type="entry name" value="Bfr1"/>
</dbReference>
<dbReference type="GO" id="GO:0042175">
    <property type="term" value="C:nuclear outer membrane-endoplasmic reticulum membrane network"/>
    <property type="evidence" value="ECO:0007669"/>
    <property type="project" value="TreeGrafter"/>
</dbReference>
<dbReference type="EMBL" id="LDEV01003634">
    <property type="protein sequence ID" value="KLJ05442.1"/>
    <property type="molecule type" value="Genomic_DNA"/>
</dbReference>
<feature type="coiled-coil region" evidence="1">
    <location>
        <begin position="172"/>
        <end position="211"/>
    </location>
</feature>
<gene>
    <name evidence="3" type="ORF">EMPG_11068</name>
</gene>
<feature type="coiled-coil region" evidence="1">
    <location>
        <begin position="121"/>
        <end position="148"/>
    </location>
</feature>
<keyword evidence="4" id="KW-1185">Reference proteome</keyword>
<dbReference type="GO" id="GO:0003729">
    <property type="term" value="F:mRNA binding"/>
    <property type="evidence" value="ECO:0007669"/>
    <property type="project" value="TreeGrafter"/>
</dbReference>
<dbReference type="GO" id="GO:1990904">
    <property type="term" value="C:ribonucleoprotein complex"/>
    <property type="evidence" value="ECO:0007669"/>
    <property type="project" value="TreeGrafter"/>
</dbReference>
<dbReference type="GO" id="GO:0005783">
    <property type="term" value="C:endoplasmic reticulum"/>
    <property type="evidence" value="ECO:0007669"/>
    <property type="project" value="TreeGrafter"/>
</dbReference>
<dbReference type="AlphaFoldDB" id="A0A0H1B371"/>